<evidence type="ECO:0000259" key="1">
    <source>
        <dbReference type="SMART" id="SM01008"/>
    </source>
</evidence>
<dbReference type="GO" id="GO:0016491">
    <property type="term" value="F:oxidoreductase activity"/>
    <property type="evidence" value="ECO:0007669"/>
    <property type="project" value="InterPro"/>
</dbReference>
<dbReference type="InterPro" id="IPR036856">
    <property type="entry name" value="Ald_Oxase/Xan_DH_a/b_sf"/>
</dbReference>
<name>A0A6C0GF12_9BACT</name>
<reference evidence="2 3" key="1">
    <citation type="submission" date="2020-01" db="EMBL/GenBank/DDBJ databases">
        <authorList>
            <person name="Kim M.K."/>
        </authorList>
    </citation>
    <scope>NUCLEOTIDE SEQUENCE [LARGE SCALE GENOMIC DNA]</scope>
    <source>
        <strain evidence="2 3">172606-1</strain>
    </source>
</reference>
<organism evidence="2 3">
    <name type="scientific">Rhodocytophaga rosea</name>
    <dbReference type="NCBI Taxonomy" id="2704465"/>
    <lineage>
        <taxon>Bacteria</taxon>
        <taxon>Pseudomonadati</taxon>
        <taxon>Bacteroidota</taxon>
        <taxon>Cytophagia</taxon>
        <taxon>Cytophagales</taxon>
        <taxon>Rhodocytophagaceae</taxon>
        <taxon>Rhodocytophaga</taxon>
    </lineage>
</organism>
<dbReference type="GO" id="GO:0005506">
    <property type="term" value="F:iron ion binding"/>
    <property type="evidence" value="ECO:0007669"/>
    <property type="project" value="InterPro"/>
</dbReference>
<dbReference type="InterPro" id="IPR016208">
    <property type="entry name" value="Ald_Oxase/xanthine_DH-like"/>
</dbReference>
<dbReference type="PANTHER" id="PTHR11908">
    <property type="entry name" value="XANTHINE DEHYDROGENASE"/>
    <property type="match status" value="1"/>
</dbReference>
<proteinExistence type="predicted"/>
<evidence type="ECO:0000313" key="3">
    <source>
        <dbReference type="Proteomes" id="UP000480178"/>
    </source>
</evidence>
<gene>
    <name evidence="2" type="ORF">GXP67_06615</name>
</gene>
<accession>A0A6C0GF12</accession>
<dbReference type="RefSeq" id="WP_162442413.1">
    <property type="nucleotide sequence ID" value="NZ_CP048222.1"/>
</dbReference>
<dbReference type="Gene3D" id="3.30.365.10">
    <property type="entry name" value="Aldehyde oxidase/xanthine dehydrogenase, molybdopterin binding domain"/>
    <property type="match status" value="4"/>
</dbReference>
<dbReference type="Gene3D" id="3.90.1170.50">
    <property type="entry name" value="Aldehyde oxidase/xanthine dehydrogenase, a/b hammerhead"/>
    <property type="match status" value="1"/>
</dbReference>
<dbReference type="InterPro" id="IPR037165">
    <property type="entry name" value="AldOxase/xan_DH_Mopterin-bd_sf"/>
</dbReference>
<keyword evidence="3" id="KW-1185">Reference proteome</keyword>
<dbReference type="Pfam" id="PF20256">
    <property type="entry name" value="MoCoBD_2"/>
    <property type="match status" value="1"/>
</dbReference>
<dbReference type="KEGG" id="rhoz:GXP67_06615"/>
<evidence type="ECO:0000313" key="2">
    <source>
        <dbReference type="EMBL" id="QHT66353.1"/>
    </source>
</evidence>
<feature type="domain" description="Aldehyde oxidase/xanthine dehydrogenase a/b hammerhead" evidence="1">
    <location>
        <begin position="21"/>
        <end position="135"/>
    </location>
</feature>
<dbReference type="PANTHER" id="PTHR11908:SF153">
    <property type="entry name" value="DEHYDROGENASE"/>
    <property type="match status" value="1"/>
</dbReference>
<dbReference type="Proteomes" id="UP000480178">
    <property type="component" value="Chromosome"/>
</dbReference>
<dbReference type="InterPro" id="IPR046867">
    <property type="entry name" value="AldOxase/xan_DH_MoCoBD2"/>
</dbReference>
<dbReference type="Pfam" id="PF02738">
    <property type="entry name" value="MoCoBD_1"/>
    <property type="match status" value="1"/>
</dbReference>
<dbReference type="EMBL" id="CP048222">
    <property type="protein sequence ID" value="QHT66353.1"/>
    <property type="molecule type" value="Genomic_DNA"/>
</dbReference>
<dbReference type="SUPFAM" id="SSF56003">
    <property type="entry name" value="Molybdenum cofactor-binding domain"/>
    <property type="match status" value="1"/>
</dbReference>
<protein>
    <submittedName>
        <fullName evidence="2">Xanthine dehydrogenase family protein molybdopterin-binding subunit</fullName>
    </submittedName>
</protein>
<dbReference type="InterPro" id="IPR000674">
    <property type="entry name" value="Ald_Oxase/Xan_DH_a/b"/>
</dbReference>
<dbReference type="SMART" id="SM01008">
    <property type="entry name" value="Ald_Xan_dh_C"/>
    <property type="match status" value="1"/>
</dbReference>
<dbReference type="InterPro" id="IPR008274">
    <property type="entry name" value="AldOxase/xan_DH_MoCoBD1"/>
</dbReference>
<dbReference type="SUPFAM" id="SSF54665">
    <property type="entry name" value="CO dehydrogenase molybdoprotein N-domain-like"/>
    <property type="match status" value="1"/>
</dbReference>
<sequence length="745" mass="82047">MSIQPSIGQPLSRLEGHLKVTGAAKYAGEYNVPDLLYGYVINSTITKGKIVSINTDAAKALPGIIEVFTHENRPSLARFDFQYADMDAPPGHVFRPLNEADVKYNGQPIALLVAQTFELARYAATLVKVIYEEEPFTTDLNGEREKGRSPKIGLATMLKPLPPKPKGDFEKAYAHSFAKAEGEFFHGTEHHNPLELFATTTVYEGEGKLRIYDKTQGTINSQLYVANIFGLHFKDVQVIAPFVGGGFGSGLRPQYQLFMSVMAALALKRNVRVTLDRHQMYTFGHRPPTIQQTKFGAEANGKVNALYHRAIAETSKFEDYTEVVVNWSNMLYPAQNTLYEYELVPLDVYSPLDMRSPGGSTGMHAIESTMDELAYKLNMDPLQLRLLNYAETDVSVGRPYSSKELRQCYLQGAEKFGWDKRSPEPRSMKRGNKLVGYGMATGIWEANRLLARAQAILTPDGKLEIKSAVTDIGTGTLTVMTQIAADELGLPIEDVTFSYASSKMPFAPIQGGSFTVATVGPAVKAACRALSKKLLKKAKNIANSSLAGADREEVIFKNGYIYLKENPTTGIPFIEIIKANKGKAIKTTNAAMPNPLKLKKYSRATHSAVFVEVEVDEELGVVNVTRALTTVAAGRIINPKTATSQILGGMIWSISKALREETISDFRLGKYMNQNLAEYHIPVHADIHQLDVLFIDEKDDVVNDLGVKGVGEIGLVGMPPAIANAIYHATGKRINQFPIHFDSLL</sequence>
<dbReference type="AlphaFoldDB" id="A0A6C0GF12"/>
<dbReference type="Pfam" id="PF01315">
    <property type="entry name" value="Ald_Xan_dh_C"/>
    <property type="match status" value="1"/>
</dbReference>